<dbReference type="KEGG" id="cvn:111118902"/>
<evidence type="ECO:0000313" key="2">
    <source>
        <dbReference type="Proteomes" id="UP000694844"/>
    </source>
</evidence>
<accession>A0A8B8CF41</accession>
<proteinExistence type="predicted"/>
<dbReference type="PANTHER" id="PTHR15723">
    <property type="entry name" value="CARBOHYDRATE SULFOTRANSFERASE 15"/>
    <property type="match status" value="1"/>
</dbReference>
<name>A0A8B8CF41_CRAVI</name>
<keyword evidence="2" id="KW-1185">Reference proteome</keyword>
<evidence type="ECO:0000256" key="1">
    <source>
        <dbReference type="SAM" id="MobiDB-lite"/>
    </source>
</evidence>
<feature type="region of interest" description="Disordered" evidence="1">
    <location>
        <begin position="191"/>
        <end position="222"/>
    </location>
</feature>
<dbReference type="OrthoDB" id="8068875at2759"/>
<dbReference type="GO" id="GO:0019319">
    <property type="term" value="P:hexose biosynthetic process"/>
    <property type="evidence" value="ECO:0007669"/>
    <property type="project" value="TreeGrafter"/>
</dbReference>
<protein>
    <submittedName>
        <fullName evidence="3">Uncharacterized protein LOC111118902</fullName>
    </submittedName>
</protein>
<dbReference type="Proteomes" id="UP000694844">
    <property type="component" value="Chromosome 2"/>
</dbReference>
<evidence type="ECO:0000313" key="3">
    <source>
        <dbReference type="RefSeq" id="XP_022314310.1"/>
    </source>
</evidence>
<dbReference type="PANTHER" id="PTHR15723:SF0">
    <property type="entry name" value="CARBOHYDRATE SULFOTRANSFERASE 15"/>
    <property type="match status" value="1"/>
</dbReference>
<organism evidence="2 3">
    <name type="scientific">Crassostrea virginica</name>
    <name type="common">Eastern oyster</name>
    <dbReference type="NCBI Taxonomy" id="6565"/>
    <lineage>
        <taxon>Eukaryota</taxon>
        <taxon>Metazoa</taxon>
        <taxon>Spiralia</taxon>
        <taxon>Lophotrochozoa</taxon>
        <taxon>Mollusca</taxon>
        <taxon>Bivalvia</taxon>
        <taxon>Autobranchia</taxon>
        <taxon>Pteriomorphia</taxon>
        <taxon>Ostreida</taxon>
        <taxon>Ostreoidea</taxon>
        <taxon>Ostreidae</taxon>
        <taxon>Crassostrea</taxon>
    </lineage>
</organism>
<dbReference type="InterPro" id="IPR052654">
    <property type="entry name" value="CS_Sulfotransferase"/>
</dbReference>
<dbReference type="GO" id="GO:0050659">
    <property type="term" value="F:N-acetylgalactosamine 4-sulfate 6-O-sulfotransferase activity"/>
    <property type="evidence" value="ECO:0007669"/>
    <property type="project" value="TreeGrafter"/>
</dbReference>
<dbReference type="GeneID" id="111118902"/>
<sequence length="222" mass="26067">MRATCRIVDVTQTLVTQTCPQRPISFAAKELLNRFRDLHPDVPKLYSDYYFIDNGERVKNRNTFHLAVVKAINVLKNCQRHMTLRSCLFDFKINADLVKYKTRVFPRDQILVMLPKHYSDYEAGVRNNWKKRNWRKLIKTSKRVHVTKHKLGKQPMMTKTKVMLDNLYRSDTEKLSRLLNDEQYLWKGAGDNSGIVGDSTKQPNNTDESFSYQQFQTSKSSL</sequence>
<dbReference type="AlphaFoldDB" id="A0A8B8CF41"/>
<reference evidence="3" key="1">
    <citation type="submission" date="2025-08" db="UniProtKB">
        <authorList>
            <consortium name="RefSeq"/>
        </authorList>
    </citation>
    <scope>IDENTIFICATION</scope>
    <source>
        <tissue evidence="3">Whole sample</tissue>
    </source>
</reference>
<feature type="compositionally biased region" description="Polar residues" evidence="1">
    <location>
        <begin position="199"/>
        <end position="222"/>
    </location>
</feature>
<dbReference type="RefSeq" id="XP_022314310.1">
    <property type="nucleotide sequence ID" value="XM_022458602.1"/>
</dbReference>
<gene>
    <name evidence="3" type="primary">LOC111118902</name>
</gene>